<name>A0A7Y7IVY2_9PROT</name>
<comment type="caution">
    <text evidence="2">The sequence shown here is derived from an EMBL/GenBank/DDBJ whole genome shotgun (WGS) entry which is preliminary data.</text>
</comment>
<feature type="domain" description="FAD-dependent urate hydroxylase HpyO/Asp monooxygenase CreE-like FAD/NAD(P)-binding" evidence="1">
    <location>
        <begin position="9"/>
        <end position="147"/>
    </location>
</feature>
<evidence type="ECO:0000313" key="3">
    <source>
        <dbReference type="Proteomes" id="UP000534870"/>
    </source>
</evidence>
<dbReference type="EMBL" id="JABXXP010000125">
    <property type="protein sequence ID" value="NVN11157.1"/>
    <property type="molecule type" value="Genomic_DNA"/>
</dbReference>
<dbReference type="InterPro" id="IPR038732">
    <property type="entry name" value="HpyO/CreE_NAD-binding"/>
</dbReference>
<dbReference type="PANTHER" id="PTHR40254">
    <property type="entry name" value="BLR0577 PROTEIN"/>
    <property type="match status" value="1"/>
</dbReference>
<accession>A0A7Y7IVY2</accession>
<dbReference type="AlphaFoldDB" id="A0A7Y7IVY2"/>
<dbReference type="RefSeq" id="WP_176639895.1">
    <property type="nucleotide sequence ID" value="NZ_JABXXP010000125.1"/>
</dbReference>
<proteinExistence type="predicted"/>
<dbReference type="PANTHER" id="PTHR40254:SF1">
    <property type="entry name" value="BLR0577 PROTEIN"/>
    <property type="match status" value="1"/>
</dbReference>
<evidence type="ECO:0000313" key="2">
    <source>
        <dbReference type="EMBL" id="NVN11157.1"/>
    </source>
</evidence>
<dbReference type="Gene3D" id="3.50.50.60">
    <property type="entry name" value="FAD/NAD(P)-binding domain"/>
    <property type="match status" value="1"/>
</dbReference>
<dbReference type="InterPro" id="IPR036188">
    <property type="entry name" value="FAD/NAD-bd_sf"/>
</dbReference>
<sequence length="449" mass="48672">MHQTHDILIIGGGASAALTAWNLATRFGRRCTIVDPSDRPAFGLAYATPSLKHLLNVAAKGMSAVADDPDHFLRWMRENVDSKTPGDAFVPRAIYGLYLRHLYCAAAPEHVHTTVTACRRGTGAFHLTFADGREMTARQVVLALGHFAQARLPGISPEADNSGRYHHNAWDNRAYAAIAPGDEVVLIGTGLTTVDVLMRLRESGHRGRITAISRRGLFPARHTSSEPPCACVVKPGETPRTATAYLRTFNRARKAGVTWRAAVDSLRPVTNELWLALPEIEQARFRRHLQRRWDVVRHRMAPHIAEIVDAERATGTLRVLDGHVSALVPTADGLVVTATSRGQSFAIEAAHAINCTGPSLNYRRAASPLLQGLLAAGMLAPGFGGSGLLCTPRGGILDQSRRPVPGLFTIGPARLGILFESIAIPEIRQQAQDLARLLAEATQERKDAA</sequence>
<dbReference type="SUPFAM" id="SSF51905">
    <property type="entry name" value="FAD/NAD(P)-binding domain"/>
    <property type="match status" value="2"/>
</dbReference>
<organism evidence="2 3">
    <name type="scientific">Nguyenibacter vanlangensis</name>
    <dbReference type="NCBI Taxonomy" id="1216886"/>
    <lineage>
        <taxon>Bacteria</taxon>
        <taxon>Pseudomonadati</taxon>
        <taxon>Pseudomonadota</taxon>
        <taxon>Alphaproteobacteria</taxon>
        <taxon>Acetobacterales</taxon>
        <taxon>Acetobacteraceae</taxon>
        <taxon>Nguyenibacter</taxon>
    </lineage>
</organism>
<protein>
    <submittedName>
        <fullName evidence="2">FAD/NAD(P)-binding protein</fullName>
    </submittedName>
</protein>
<evidence type="ECO:0000259" key="1">
    <source>
        <dbReference type="Pfam" id="PF13454"/>
    </source>
</evidence>
<dbReference type="Proteomes" id="UP000534870">
    <property type="component" value="Unassembled WGS sequence"/>
</dbReference>
<gene>
    <name evidence="2" type="ORF">HUK84_08385</name>
</gene>
<dbReference type="Pfam" id="PF13454">
    <property type="entry name" value="NAD_binding_9"/>
    <property type="match status" value="1"/>
</dbReference>
<reference evidence="2 3" key="1">
    <citation type="submission" date="2020-06" db="EMBL/GenBank/DDBJ databases">
        <title>Description of novel acetic acid bacteria.</title>
        <authorList>
            <person name="Sombolestani A."/>
        </authorList>
    </citation>
    <scope>NUCLEOTIDE SEQUENCE [LARGE SCALE GENOMIC DNA]</scope>
    <source>
        <strain evidence="2 3">LMG 31431</strain>
    </source>
</reference>
<dbReference type="InterPro" id="IPR052189">
    <property type="entry name" value="L-asp_N-monooxygenase_NS-form"/>
</dbReference>